<feature type="region of interest" description="Disordered" evidence="5">
    <location>
        <begin position="408"/>
        <end position="432"/>
    </location>
</feature>
<name>K7A367_9ALTE</name>
<dbReference type="Gene3D" id="3.90.226.10">
    <property type="entry name" value="2-enoyl-CoA Hydratase, Chain A, domain 1"/>
    <property type="match status" value="1"/>
</dbReference>
<evidence type="ECO:0000313" key="7">
    <source>
        <dbReference type="EMBL" id="AGH44532.1"/>
    </source>
</evidence>
<evidence type="ECO:0000256" key="5">
    <source>
        <dbReference type="SAM" id="MobiDB-lite"/>
    </source>
</evidence>
<dbReference type="Proteomes" id="UP000011864">
    <property type="component" value="Chromosome"/>
</dbReference>
<dbReference type="CDD" id="cd07022">
    <property type="entry name" value="S49_Sppa_36K_type"/>
    <property type="match status" value="1"/>
</dbReference>
<dbReference type="InterPro" id="IPR033855">
    <property type="entry name" value="Protein_C"/>
</dbReference>
<keyword evidence="2" id="KW-0645">Protease</keyword>
<sequence>MPMLNNFTNQFIAMEPKSAKSLIGSLTLKNRDSISLVDQNGLLDDQDKPRIVQASFARFASSGNYESKPYTFVDGIAVIPVNGTLLHGHGYIGNYYSGYEAIVSLFDSANADPDVKGILFIVNSPGGTVAGCFDACDHIYENKGAKPVWSLYDDMACSGAMCIGSAADRRLTTQTAISGSIGVIQIHVSYEGMLNESGMEITLIYSGAHKVDGNPYKNLPDDVYEQFKAECNTLKMQFAEKVSRNIGIDIQQVIDTEARTYTGQEAINAGLADELINSHNIISHFKQYLSTPDGSNQRSVTMSDPSKNAAAESVTTEDKTAPASIAAVSETEQAEVVVDQKARCAAIIGAPEAEGRSDLALHLAFKTDLDAVSAVAVLAASPEQNASADDGNSLDAAMASIEQPNIGAMGQDSEQSEASQYVASYNKVTGEK</sequence>
<comment type="similarity">
    <text evidence="1">Belongs to the peptidase S49 family.</text>
</comment>
<dbReference type="OrthoDB" id="6999246at2"/>
<keyword evidence="4" id="KW-0720">Serine protease</keyword>
<dbReference type="PATRIC" id="fig|1129794.4.peg.2403"/>
<dbReference type="InterPro" id="IPR002142">
    <property type="entry name" value="Peptidase_S49"/>
</dbReference>
<feature type="domain" description="Peptidase S49" evidence="6">
    <location>
        <begin position="143"/>
        <end position="287"/>
    </location>
</feature>
<dbReference type="InterPro" id="IPR029045">
    <property type="entry name" value="ClpP/crotonase-like_dom_sf"/>
</dbReference>
<dbReference type="PANTHER" id="PTHR33209:SF1">
    <property type="entry name" value="PEPTIDASE S49 DOMAIN-CONTAINING PROTEIN"/>
    <property type="match status" value="1"/>
</dbReference>
<dbReference type="SUPFAM" id="SSF52096">
    <property type="entry name" value="ClpP/crotonase"/>
    <property type="match status" value="1"/>
</dbReference>
<dbReference type="Gene3D" id="6.20.330.10">
    <property type="match status" value="1"/>
</dbReference>
<evidence type="ECO:0000256" key="2">
    <source>
        <dbReference type="ARBA" id="ARBA00022670"/>
    </source>
</evidence>
<gene>
    <name evidence="7" type="ORF">C427_2423</name>
</gene>
<dbReference type="PANTHER" id="PTHR33209">
    <property type="entry name" value="PROTEASE 4"/>
    <property type="match status" value="1"/>
</dbReference>
<proteinExistence type="inferred from homology"/>
<dbReference type="AlphaFoldDB" id="K7A367"/>
<evidence type="ECO:0000313" key="8">
    <source>
        <dbReference type="Proteomes" id="UP000011864"/>
    </source>
</evidence>
<keyword evidence="3" id="KW-0378">Hydrolase</keyword>
<dbReference type="GO" id="GO:0006508">
    <property type="term" value="P:proteolysis"/>
    <property type="evidence" value="ECO:0007669"/>
    <property type="project" value="UniProtKB-KW"/>
</dbReference>
<evidence type="ECO:0000256" key="4">
    <source>
        <dbReference type="ARBA" id="ARBA00022825"/>
    </source>
</evidence>
<dbReference type="GO" id="GO:0008236">
    <property type="term" value="F:serine-type peptidase activity"/>
    <property type="evidence" value="ECO:0007669"/>
    <property type="project" value="UniProtKB-KW"/>
</dbReference>
<evidence type="ECO:0000256" key="1">
    <source>
        <dbReference type="ARBA" id="ARBA00008683"/>
    </source>
</evidence>
<feature type="compositionally biased region" description="Polar residues" evidence="5">
    <location>
        <begin position="412"/>
        <end position="432"/>
    </location>
</feature>
<reference evidence="7 8" key="1">
    <citation type="journal article" date="2013" name="Genome Announc.">
        <title>Complete Genome Sequence of Glaciecola psychrophila Strain 170T.</title>
        <authorList>
            <person name="Yin J."/>
            <person name="Chen J."/>
            <person name="Liu G."/>
            <person name="Yu Y."/>
            <person name="Song L."/>
            <person name="Wang X."/>
            <person name="Qu X."/>
        </authorList>
    </citation>
    <scope>NUCLEOTIDE SEQUENCE [LARGE SCALE GENOMIC DNA]</scope>
    <source>
        <strain evidence="7 8">170</strain>
    </source>
</reference>
<keyword evidence="8" id="KW-1185">Reference proteome</keyword>
<dbReference type="MEROPS" id="S49.003"/>
<dbReference type="Pfam" id="PF01343">
    <property type="entry name" value="Peptidase_S49"/>
    <property type="match status" value="1"/>
</dbReference>
<evidence type="ECO:0000259" key="6">
    <source>
        <dbReference type="Pfam" id="PF01343"/>
    </source>
</evidence>
<dbReference type="EMBL" id="CP003837">
    <property type="protein sequence ID" value="AGH44532.1"/>
    <property type="molecule type" value="Genomic_DNA"/>
</dbReference>
<evidence type="ECO:0000256" key="3">
    <source>
        <dbReference type="ARBA" id="ARBA00022801"/>
    </source>
</evidence>
<dbReference type="eggNOG" id="COG0616">
    <property type="taxonomic scope" value="Bacteria"/>
</dbReference>
<dbReference type="RefSeq" id="WP_007636472.1">
    <property type="nucleotide sequence ID" value="NC_020514.1"/>
</dbReference>
<protein>
    <recommendedName>
        <fullName evidence="6">Peptidase S49 domain-containing protein</fullName>
    </recommendedName>
</protein>
<organism evidence="7 8">
    <name type="scientific">Paraglaciecola psychrophila 170</name>
    <dbReference type="NCBI Taxonomy" id="1129794"/>
    <lineage>
        <taxon>Bacteria</taxon>
        <taxon>Pseudomonadati</taxon>
        <taxon>Pseudomonadota</taxon>
        <taxon>Gammaproteobacteria</taxon>
        <taxon>Alteromonadales</taxon>
        <taxon>Alteromonadaceae</taxon>
        <taxon>Paraglaciecola</taxon>
    </lineage>
</organism>
<accession>K7A367</accession>
<dbReference type="HOGENOM" id="CLU_046540_4_0_6"/>
<dbReference type="STRING" id="1129794.C427_2423"/>
<dbReference type="KEGG" id="gps:C427_2423"/>